<sequence>MQRRVSHEGVFALIALLSLVYMRYYEKTLYYKPINRFFDIMYEYISIPFFYFFTAAFITILLIYLLKINLPKRIMQILNYPIIFAFIIYAIFIFLNIIGILSIHFIFLKPMYSILFAALGILFAFTKG</sequence>
<feature type="transmembrane region" description="Helical" evidence="1">
    <location>
        <begin position="107"/>
        <end position="125"/>
    </location>
</feature>
<dbReference type="PATRIC" id="fig|698948.3.peg.147"/>
<feature type="transmembrane region" description="Helical" evidence="1">
    <location>
        <begin position="78"/>
        <end position="101"/>
    </location>
</feature>
<accession>L0IGM0</accession>
<dbReference type="EMBL" id="CP003066">
    <property type="protein sequence ID" value="AGB17894.1"/>
    <property type="molecule type" value="Genomic_DNA"/>
</dbReference>
<dbReference type="Proteomes" id="UP000010845">
    <property type="component" value="Chromosome"/>
</dbReference>
<organism evidence="2 3">
    <name type="scientific">Thermoanaerobacterium thermosaccharolyticum M0795</name>
    <dbReference type="NCBI Taxonomy" id="698948"/>
    <lineage>
        <taxon>Bacteria</taxon>
        <taxon>Bacillati</taxon>
        <taxon>Bacillota</taxon>
        <taxon>Clostridia</taxon>
        <taxon>Thermoanaerobacterales</taxon>
        <taxon>Thermoanaerobacteraceae</taxon>
        <taxon>Thermoanaerobacterium</taxon>
    </lineage>
</organism>
<dbReference type="KEGG" id="tto:Thethe_00159"/>
<feature type="transmembrane region" description="Helical" evidence="1">
    <location>
        <begin position="9"/>
        <end position="25"/>
    </location>
</feature>
<keyword evidence="1" id="KW-0812">Transmembrane</keyword>
<name>L0IGM0_THETR</name>
<dbReference type="AlphaFoldDB" id="L0IGM0"/>
<dbReference type="RefSeq" id="WP_015310714.1">
    <property type="nucleotide sequence ID" value="NC_019970.1"/>
</dbReference>
<feature type="transmembrane region" description="Helical" evidence="1">
    <location>
        <begin position="45"/>
        <end position="66"/>
    </location>
</feature>
<keyword evidence="1" id="KW-0472">Membrane</keyword>
<protein>
    <submittedName>
        <fullName evidence="2">Uncharacterized protein</fullName>
    </submittedName>
</protein>
<dbReference type="HOGENOM" id="CLU_1958564_0_0_9"/>
<gene>
    <name evidence="2" type="ORF">Thethe_00159</name>
</gene>
<reference evidence="2 3" key="1">
    <citation type="submission" date="2012-03" db="EMBL/GenBank/DDBJ databases">
        <title>Complete sequence of chromosome of Thermoanaerobacterium thermosaccharolyticum M0795.</title>
        <authorList>
            <consortium name="US DOE Joint Genome Institute"/>
            <person name="Lucas S."/>
            <person name="Han J."/>
            <person name="Lapidus A."/>
            <person name="Cheng J.-F."/>
            <person name="Goodwin L."/>
            <person name="Pitluck S."/>
            <person name="Peters L."/>
            <person name="Teshima H."/>
            <person name="Detter J.C."/>
            <person name="Han C."/>
            <person name="Tapia R."/>
            <person name="Land M."/>
            <person name="Hauser L."/>
            <person name="Kyrpides N."/>
            <person name="Ivanova N."/>
            <person name="Pagani I."/>
            <person name="Feinberg L."/>
            <person name="Folden J."/>
            <person name="Hogsett D."/>
            <person name="Shaw J."/>
            <person name="Woyke T."/>
        </authorList>
    </citation>
    <scope>NUCLEOTIDE SEQUENCE [LARGE SCALE GENOMIC DNA]</scope>
    <source>
        <strain evidence="2 3">M0795</strain>
    </source>
</reference>
<evidence type="ECO:0000313" key="2">
    <source>
        <dbReference type="EMBL" id="AGB17894.1"/>
    </source>
</evidence>
<proteinExistence type="predicted"/>
<evidence type="ECO:0000313" key="3">
    <source>
        <dbReference type="Proteomes" id="UP000010845"/>
    </source>
</evidence>
<keyword evidence="1" id="KW-1133">Transmembrane helix</keyword>
<evidence type="ECO:0000256" key="1">
    <source>
        <dbReference type="SAM" id="Phobius"/>
    </source>
</evidence>